<dbReference type="GO" id="GO:0003824">
    <property type="term" value="F:catalytic activity"/>
    <property type="evidence" value="ECO:0007669"/>
    <property type="project" value="InterPro"/>
</dbReference>
<protein>
    <submittedName>
        <fullName evidence="1">Uncharacterized protein DUF4432</fullName>
    </submittedName>
</protein>
<dbReference type="InterPro" id="IPR027839">
    <property type="entry name" value="DUF4432"/>
</dbReference>
<evidence type="ECO:0000313" key="1">
    <source>
        <dbReference type="EMBL" id="PRY19949.1"/>
    </source>
</evidence>
<comment type="caution">
    <text evidence="1">The sequence shown here is derived from an EMBL/GenBank/DDBJ whole genome shotgun (WGS) entry which is preliminary data.</text>
</comment>
<proteinExistence type="predicted"/>
<dbReference type="SUPFAM" id="SSF74650">
    <property type="entry name" value="Galactose mutarotase-like"/>
    <property type="match status" value="1"/>
</dbReference>
<dbReference type="EMBL" id="PVTD01000016">
    <property type="protein sequence ID" value="PRY19949.1"/>
    <property type="molecule type" value="Genomic_DNA"/>
</dbReference>
<dbReference type="InterPro" id="IPR011013">
    <property type="entry name" value="Gal_mutarotase_sf_dom"/>
</dbReference>
<gene>
    <name evidence="1" type="ORF">CLV78_11639</name>
</gene>
<dbReference type="Pfam" id="PF14486">
    <property type="entry name" value="DUF4432"/>
    <property type="match status" value="1"/>
</dbReference>
<dbReference type="OrthoDB" id="9791280at2"/>
<dbReference type="AlphaFoldDB" id="A0A2T0RFN0"/>
<dbReference type="RefSeq" id="WP_106208152.1">
    <property type="nucleotide sequence ID" value="NZ_PVTD01000016.1"/>
</dbReference>
<sequence length="320" mass="34271">MNEIADTFRPLPDLPRPARERLPSLVGDLRQLAHTRRIVLADGPDSGQKLIEMSTGGGLDLTIKETGAFDIASVRFRGLPVGWRHPSGDVGNAERALTGFLVTCGLENVRAPRNGLPKHGTLALSPARLLGLGEDWDAARPELFAEGEVTRPHPGGGVLRLHRRIAAPIGGTALTITDTIRSIGAAPAEMFILYHANFGFPLAAPGCTVTLGEATIEQLGEALFGTAPGAPRCHANTTGQRVTIARPPRGDWPGLTVSMDVSADTLPWLQIWRDPRRRRNILAVEPCNCGLAADGTSLSGTLLAPGETWKSSLHFQFRHP</sequence>
<dbReference type="GO" id="GO:0030246">
    <property type="term" value="F:carbohydrate binding"/>
    <property type="evidence" value="ECO:0007669"/>
    <property type="project" value="InterPro"/>
</dbReference>
<evidence type="ECO:0000313" key="2">
    <source>
        <dbReference type="Proteomes" id="UP000239480"/>
    </source>
</evidence>
<reference evidence="1 2" key="1">
    <citation type="submission" date="2018-03" db="EMBL/GenBank/DDBJ databases">
        <title>Genomic Encyclopedia of Archaeal and Bacterial Type Strains, Phase II (KMG-II): from individual species to whole genera.</title>
        <authorList>
            <person name="Goeker M."/>
        </authorList>
    </citation>
    <scope>NUCLEOTIDE SEQUENCE [LARGE SCALE GENOMIC DNA]</scope>
    <source>
        <strain evidence="1 2">DSM 29328</strain>
    </source>
</reference>
<dbReference type="Proteomes" id="UP000239480">
    <property type="component" value="Unassembled WGS sequence"/>
</dbReference>
<organism evidence="1 2">
    <name type="scientific">Aliiruegeria haliotis</name>
    <dbReference type="NCBI Taxonomy" id="1280846"/>
    <lineage>
        <taxon>Bacteria</taxon>
        <taxon>Pseudomonadati</taxon>
        <taxon>Pseudomonadota</taxon>
        <taxon>Alphaproteobacteria</taxon>
        <taxon>Rhodobacterales</taxon>
        <taxon>Roseobacteraceae</taxon>
        <taxon>Aliiruegeria</taxon>
    </lineage>
</organism>
<dbReference type="GO" id="GO:0005975">
    <property type="term" value="P:carbohydrate metabolic process"/>
    <property type="evidence" value="ECO:0007669"/>
    <property type="project" value="InterPro"/>
</dbReference>
<dbReference type="InterPro" id="IPR014718">
    <property type="entry name" value="GH-type_carb-bd"/>
</dbReference>
<accession>A0A2T0RFN0</accession>
<keyword evidence="2" id="KW-1185">Reference proteome</keyword>
<name>A0A2T0RFN0_9RHOB</name>
<dbReference type="Gene3D" id="2.70.98.10">
    <property type="match status" value="1"/>
</dbReference>